<keyword evidence="2" id="KW-1185">Reference proteome</keyword>
<sequence length="277" mass="29945">MLTIFKHFAWVAVTIGWESTVRKFIQLLQKSSISCVMLPMFLGLGTSAHSGGLSGAIEEAPIVAETDRGWHVLGVEASLSYGELDGKRILTSSADNNELNVDYPLQSFDLALNIASGDLAPGKSRWIISPFLTVVMDGAENLEVPDGGATVESGDFDWHEIGLRVEQERYLTDMWSWTIGGNASLVDAENTLVVETNGNLRIKENEGWRAGLYVGANAKLSENFTITSRLGYDWAAFNESAQCLEPGGGGDCRPVASDDDDTEIDGAVASIGVRYSF</sequence>
<organism evidence="1 2">
    <name type="scientific">Yoonia maricola</name>
    <dbReference type="NCBI Taxonomy" id="420999"/>
    <lineage>
        <taxon>Bacteria</taxon>
        <taxon>Pseudomonadati</taxon>
        <taxon>Pseudomonadota</taxon>
        <taxon>Alphaproteobacteria</taxon>
        <taxon>Rhodobacterales</taxon>
        <taxon>Paracoccaceae</taxon>
        <taxon>Yoonia</taxon>
    </lineage>
</organism>
<dbReference type="Proteomes" id="UP000228531">
    <property type="component" value="Unassembled WGS sequence"/>
</dbReference>
<name>A0A2M8WQM6_9RHOB</name>
<evidence type="ECO:0000313" key="2">
    <source>
        <dbReference type="Proteomes" id="UP000228531"/>
    </source>
</evidence>
<dbReference type="AlphaFoldDB" id="A0A2M8WQM6"/>
<dbReference type="EMBL" id="PGTY01000001">
    <property type="protein sequence ID" value="PJI93194.1"/>
    <property type="molecule type" value="Genomic_DNA"/>
</dbReference>
<evidence type="ECO:0000313" key="1">
    <source>
        <dbReference type="EMBL" id="PJI93194.1"/>
    </source>
</evidence>
<reference evidence="1 2" key="1">
    <citation type="submission" date="2017-11" db="EMBL/GenBank/DDBJ databases">
        <title>Genomic Encyclopedia of Archaeal and Bacterial Type Strains, Phase II (KMG-II): From Individual Species to Whole Genera.</title>
        <authorList>
            <person name="Goeker M."/>
        </authorList>
    </citation>
    <scope>NUCLEOTIDE SEQUENCE [LARGE SCALE GENOMIC DNA]</scope>
    <source>
        <strain evidence="1 2">DSM 29128</strain>
    </source>
</reference>
<comment type="caution">
    <text evidence="1">The sequence shown here is derived from an EMBL/GenBank/DDBJ whole genome shotgun (WGS) entry which is preliminary data.</text>
</comment>
<proteinExistence type="predicted"/>
<protein>
    <submittedName>
        <fullName evidence="1">Uncharacterized protein</fullName>
    </submittedName>
</protein>
<gene>
    <name evidence="1" type="ORF">BC777_2065</name>
</gene>
<accession>A0A2M8WQM6</accession>